<dbReference type="GO" id="GO:0005737">
    <property type="term" value="C:cytoplasm"/>
    <property type="evidence" value="ECO:0007669"/>
    <property type="project" value="UniProtKB-SubCell"/>
</dbReference>
<comment type="caution">
    <text evidence="12">The sequence shown here is derived from an EMBL/GenBank/DDBJ whole genome shotgun (WGS) entry which is preliminary data.</text>
</comment>
<comment type="similarity">
    <text evidence="4">Belongs to the DNA polymerase type-B-like family.</text>
</comment>
<dbReference type="EMBL" id="JADGJW010000006">
    <property type="protein sequence ID" value="KAJ3228105.1"/>
    <property type="molecule type" value="Genomic_DNA"/>
</dbReference>
<evidence type="ECO:0000313" key="13">
    <source>
        <dbReference type="Proteomes" id="UP001211065"/>
    </source>
</evidence>
<dbReference type="Pfam" id="PF03828">
    <property type="entry name" value="PAP_assoc"/>
    <property type="match status" value="1"/>
</dbReference>
<proteinExistence type="inferred from homology"/>
<dbReference type="Gene3D" id="1.10.1410.10">
    <property type="match status" value="1"/>
</dbReference>
<dbReference type="InterPro" id="IPR054708">
    <property type="entry name" value="MTPAP-like_central"/>
</dbReference>
<evidence type="ECO:0000256" key="3">
    <source>
        <dbReference type="ARBA" id="ARBA00004496"/>
    </source>
</evidence>
<evidence type="ECO:0000256" key="8">
    <source>
        <dbReference type="ARBA" id="ARBA00022723"/>
    </source>
</evidence>
<dbReference type="EC" id="2.7.7.19" evidence="5"/>
<dbReference type="GO" id="GO:0031123">
    <property type="term" value="P:RNA 3'-end processing"/>
    <property type="evidence" value="ECO:0007669"/>
    <property type="project" value="TreeGrafter"/>
</dbReference>
<dbReference type="GO" id="GO:0010605">
    <property type="term" value="P:negative regulation of macromolecule metabolic process"/>
    <property type="evidence" value="ECO:0007669"/>
    <property type="project" value="UniProtKB-ARBA"/>
</dbReference>
<feature type="domain" description="Poly(A) RNA polymerase mitochondrial-like central palm" evidence="11">
    <location>
        <begin position="205"/>
        <end position="364"/>
    </location>
</feature>
<accession>A0AAD5XZC9</accession>
<evidence type="ECO:0000256" key="1">
    <source>
        <dbReference type="ARBA" id="ARBA00001936"/>
    </source>
</evidence>
<gene>
    <name evidence="12" type="ORF">HK099_006730</name>
</gene>
<evidence type="ECO:0000256" key="6">
    <source>
        <dbReference type="ARBA" id="ARBA00022490"/>
    </source>
</evidence>
<dbReference type="CDD" id="cd05402">
    <property type="entry name" value="NT_PAP_TUTase"/>
    <property type="match status" value="1"/>
</dbReference>
<dbReference type="GO" id="GO:1990817">
    <property type="term" value="F:poly(A) RNA polymerase activity"/>
    <property type="evidence" value="ECO:0007669"/>
    <property type="project" value="UniProtKB-EC"/>
</dbReference>
<dbReference type="SUPFAM" id="SSF81301">
    <property type="entry name" value="Nucleotidyltransferase"/>
    <property type="match status" value="1"/>
</dbReference>
<sequence>MAKIGVNRFKKFIFTQYARAALGGSGCLTLLLGGKVCIVKPKIVNKITPTHSTQANTGILFGVMHVIAETMHSMNPVQKKVSNPRKIAIAPSVKCQQRCESCRFVHDFEKRGYRKKQRLSNKKWTFNCEDNNYKITSQNISEEEENVNEKSKFYRVDFHTTENNPLEKRLGFRPSAGISQNLVSFVKNNDSKVRAQFSSTDLSYLRELFNQLKCDTLELKRKERVLNTISRKLKVNADIFGSSVTNLGFKGCDLDIFLYLSELPEPFFIKYDLSRKHRHNLQPTRFLTLPDQYASGQKPNITKVAKEISKKLRNSRLFHNVLSLPLARIPIVKFKCSETLLQGDLSWSQCLGVYNSKLLKTYSEYHPFVEPFVKLIKFWAKQRRINVPHKKSLNSYSYTLMAINFLQNEQIIPSLQELYSDERRRVVLVPELDNPFKPVYGYNFQLEKNFMDHHLNAYQRFFYASTPRHYDHPAMFRRVDISFVEGKSHDNFKRCSLSMCNLSDSQCHEIFDLLLKFFNYYAYEHFNGGPKVISIRKGYVLKDITFGLGNSIDKPLIIEDPFILSKNTASFIDISLIKPEFVRAALLFARGSFEEIFKG</sequence>
<evidence type="ECO:0000256" key="7">
    <source>
        <dbReference type="ARBA" id="ARBA00022679"/>
    </source>
</evidence>
<keyword evidence="9" id="KW-0460">Magnesium</keyword>
<organism evidence="12 13">
    <name type="scientific">Clydaea vesicula</name>
    <dbReference type="NCBI Taxonomy" id="447962"/>
    <lineage>
        <taxon>Eukaryota</taxon>
        <taxon>Fungi</taxon>
        <taxon>Fungi incertae sedis</taxon>
        <taxon>Chytridiomycota</taxon>
        <taxon>Chytridiomycota incertae sedis</taxon>
        <taxon>Chytridiomycetes</taxon>
        <taxon>Lobulomycetales</taxon>
        <taxon>Lobulomycetaceae</taxon>
        <taxon>Clydaea</taxon>
    </lineage>
</organism>
<dbReference type="SUPFAM" id="SSF81631">
    <property type="entry name" value="PAP/OAS1 substrate-binding domain"/>
    <property type="match status" value="1"/>
</dbReference>
<evidence type="ECO:0000259" key="11">
    <source>
        <dbReference type="Pfam" id="PF22600"/>
    </source>
</evidence>
<evidence type="ECO:0000256" key="9">
    <source>
        <dbReference type="ARBA" id="ARBA00022842"/>
    </source>
</evidence>
<keyword evidence="8" id="KW-0479">Metal-binding</keyword>
<dbReference type="PANTHER" id="PTHR12271:SF40">
    <property type="entry name" value="POLY(A) RNA POLYMERASE GLD2"/>
    <property type="match status" value="1"/>
</dbReference>
<dbReference type="InterPro" id="IPR043519">
    <property type="entry name" value="NT_sf"/>
</dbReference>
<name>A0AAD5XZC9_9FUNG</name>
<feature type="domain" description="PAP-associated" evidence="10">
    <location>
        <begin position="512"/>
        <end position="564"/>
    </location>
</feature>
<evidence type="ECO:0000256" key="5">
    <source>
        <dbReference type="ARBA" id="ARBA00012388"/>
    </source>
</evidence>
<comment type="cofactor">
    <cofactor evidence="1">
        <name>Mn(2+)</name>
        <dbReference type="ChEBI" id="CHEBI:29035"/>
    </cofactor>
</comment>
<evidence type="ECO:0000259" key="10">
    <source>
        <dbReference type="Pfam" id="PF03828"/>
    </source>
</evidence>
<reference evidence="12" key="1">
    <citation type="submission" date="2020-05" db="EMBL/GenBank/DDBJ databases">
        <title>Phylogenomic resolution of chytrid fungi.</title>
        <authorList>
            <person name="Stajich J.E."/>
            <person name="Amses K."/>
            <person name="Simmons R."/>
            <person name="Seto K."/>
            <person name="Myers J."/>
            <person name="Bonds A."/>
            <person name="Quandt C.A."/>
            <person name="Barry K."/>
            <person name="Liu P."/>
            <person name="Grigoriev I."/>
            <person name="Longcore J.E."/>
            <person name="James T.Y."/>
        </authorList>
    </citation>
    <scope>NUCLEOTIDE SEQUENCE</scope>
    <source>
        <strain evidence="12">JEL0476</strain>
    </source>
</reference>
<keyword evidence="7" id="KW-0808">Transferase</keyword>
<dbReference type="AlphaFoldDB" id="A0AAD5XZC9"/>
<dbReference type="PANTHER" id="PTHR12271">
    <property type="entry name" value="POLY A POLYMERASE CID PAP -RELATED"/>
    <property type="match status" value="1"/>
</dbReference>
<dbReference type="InterPro" id="IPR002058">
    <property type="entry name" value="PAP_assoc"/>
</dbReference>
<comment type="cofactor">
    <cofactor evidence="2">
        <name>Mg(2+)</name>
        <dbReference type="ChEBI" id="CHEBI:18420"/>
    </cofactor>
</comment>
<protein>
    <recommendedName>
        <fullName evidence="5">polynucleotide adenylyltransferase</fullName>
        <ecNumber evidence="5">2.7.7.19</ecNumber>
    </recommendedName>
</protein>
<comment type="subcellular location">
    <subcellularLocation>
        <location evidence="3">Cytoplasm</location>
    </subcellularLocation>
</comment>
<dbReference type="Gene3D" id="3.30.460.10">
    <property type="entry name" value="Beta Polymerase, domain 2"/>
    <property type="match status" value="1"/>
</dbReference>
<dbReference type="Pfam" id="PF22600">
    <property type="entry name" value="MTPAP-like_central"/>
    <property type="match status" value="1"/>
</dbReference>
<dbReference type="Proteomes" id="UP001211065">
    <property type="component" value="Unassembled WGS sequence"/>
</dbReference>
<evidence type="ECO:0000313" key="12">
    <source>
        <dbReference type="EMBL" id="KAJ3228105.1"/>
    </source>
</evidence>
<evidence type="ECO:0000256" key="4">
    <source>
        <dbReference type="ARBA" id="ARBA00008593"/>
    </source>
</evidence>
<evidence type="ECO:0000256" key="2">
    <source>
        <dbReference type="ARBA" id="ARBA00001946"/>
    </source>
</evidence>
<keyword evidence="6" id="KW-0963">Cytoplasm</keyword>
<keyword evidence="13" id="KW-1185">Reference proteome</keyword>
<dbReference type="GO" id="GO:0046872">
    <property type="term" value="F:metal ion binding"/>
    <property type="evidence" value="ECO:0007669"/>
    <property type="project" value="UniProtKB-KW"/>
</dbReference>